<feature type="region of interest" description="Disordered" evidence="1">
    <location>
        <begin position="55"/>
        <end position="88"/>
    </location>
</feature>
<dbReference type="NCBIfam" id="TIGR01439">
    <property type="entry name" value="lp_hng_hel_AbrB"/>
    <property type="match status" value="1"/>
</dbReference>
<dbReference type="PROSITE" id="PS51740">
    <property type="entry name" value="SPOVT_ABRB"/>
    <property type="match status" value="1"/>
</dbReference>
<evidence type="ECO:0000256" key="1">
    <source>
        <dbReference type="SAM" id="MobiDB-lite"/>
    </source>
</evidence>
<geneLocation type="plasmid" evidence="3 4">
    <name>pCBA1113-02</name>
</geneLocation>
<dbReference type="EMBL" id="CP031152">
    <property type="protein sequence ID" value="AXG08331.1"/>
    <property type="molecule type" value="Genomic_DNA"/>
</dbReference>
<keyword evidence="3" id="KW-0614">Plasmid</keyword>
<dbReference type="PANTHER" id="PTHR34860">
    <property type="entry name" value="REPRESSOR-LIKE PROTEIN SSO7C3"/>
    <property type="match status" value="1"/>
</dbReference>
<accession>A0A345E809</accession>
<feature type="compositionally biased region" description="Basic and acidic residues" evidence="1">
    <location>
        <begin position="78"/>
        <end position="88"/>
    </location>
</feature>
<evidence type="ECO:0000259" key="2">
    <source>
        <dbReference type="PROSITE" id="PS51740"/>
    </source>
</evidence>
<dbReference type="Gene3D" id="2.10.260.10">
    <property type="match status" value="1"/>
</dbReference>
<dbReference type="InterPro" id="IPR007159">
    <property type="entry name" value="SpoVT-AbrB_dom"/>
</dbReference>
<dbReference type="SUPFAM" id="SSF89447">
    <property type="entry name" value="AbrB/MazE/MraZ-like"/>
    <property type="match status" value="1"/>
</dbReference>
<keyword evidence="4" id="KW-1185">Reference proteome</keyword>
<dbReference type="GO" id="GO:0003677">
    <property type="term" value="F:DNA binding"/>
    <property type="evidence" value="ECO:0007669"/>
    <property type="project" value="UniProtKB-KW"/>
</dbReference>
<evidence type="ECO:0000313" key="4">
    <source>
        <dbReference type="Proteomes" id="UP000253273"/>
    </source>
</evidence>
<evidence type="ECO:0000313" key="3">
    <source>
        <dbReference type="EMBL" id="AXG08331.1"/>
    </source>
</evidence>
<dbReference type="SMART" id="SM00966">
    <property type="entry name" value="SpoVT_AbrB"/>
    <property type="match status" value="1"/>
</dbReference>
<sequence>MSKGERRKIGERGQVTIPKELRERFGIKGGDDVVIHEEAGKLVIERPVTREELAEGYRQRAQRTSELADELEGVSTEANDHLGDAPEW</sequence>
<dbReference type="Pfam" id="PF04014">
    <property type="entry name" value="MazE_antitoxin"/>
    <property type="match status" value="1"/>
</dbReference>
<organism evidence="3 4">
    <name type="scientific">Haloplanus rubicundus</name>
    <dbReference type="NCBI Taxonomy" id="1547898"/>
    <lineage>
        <taxon>Archaea</taxon>
        <taxon>Methanobacteriati</taxon>
        <taxon>Methanobacteriota</taxon>
        <taxon>Stenosarchaea group</taxon>
        <taxon>Halobacteria</taxon>
        <taxon>Halobacteriales</taxon>
        <taxon>Haloferacaceae</taxon>
        <taxon>Haloplanus</taxon>
    </lineage>
</organism>
<dbReference type="KEGG" id="haj:DU500_17820"/>
<name>A0A345E809_9EURY</name>
<keyword evidence="3" id="KW-0238">DNA-binding</keyword>
<dbReference type="InterPro" id="IPR052975">
    <property type="entry name" value="Repressor-like_regulatory"/>
</dbReference>
<dbReference type="OrthoDB" id="87832at2157"/>
<protein>
    <submittedName>
        <fullName evidence="3">AbrB/MazE/SpoVT family DNA-binding domain-containing protein</fullName>
    </submittedName>
</protein>
<dbReference type="InterPro" id="IPR037914">
    <property type="entry name" value="SpoVT-AbrB_sf"/>
</dbReference>
<proteinExistence type="predicted"/>
<dbReference type="RefSeq" id="WP_114587450.1">
    <property type="nucleotide sequence ID" value="NZ_CP031152.1"/>
</dbReference>
<dbReference type="Proteomes" id="UP000253273">
    <property type="component" value="Plasmid pCBA1113-02"/>
</dbReference>
<dbReference type="GeneID" id="72745507"/>
<dbReference type="AlphaFoldDB" id="A0A345E809"/>
<feature type="domain" description="SpoVT-AbrB" evidence="2">
    <location>
        <begin position="4"/>
        <end position="49"/>
    </location>
</feature>
<reference evidence="3 4" key="1">
    <citation type="submission" date="2018-07" db="EMBL/GenBank/DDBJ databases">
        <title>Genome sequences of Haloplanus sp. CBA1113.</title>
        <authorList>
            <person name="Kim Y.B."/>
            <person name="Roh S.W."/>
        </authorList>
    </citation>
    <scope>NUCLEOTIDE SEQUENCE [LARGE SCALE GENOMIC DNA]</scope>
    <source>
        <strain evidence="3 4">CBA1113</strain>
        <plasmid evidence="3 4">pCBA1113-02</plasmid>
    </source>
</reference>
<dbReference type="PANTHER" id="PTHR34860:SF6">
    <property type="entry name" value="REPRESSOR-LIKE PROTEIN SSO7C3"/>
    <property type="match status" value="1"/>
</dbReference>
<gene>
    <name evidence="3" type="ORF">DU500_17820</name>
</gene>